<dbReference type="GO" id="GO:0006412">
    <property type="term" value="P:translation"/>
    <property type="evidence" value="ECO:0007669"/>
    <property type="project" value="UniProtKB-UniRule"/>
</dbReference>
<feature type="compositionally biased region" description="Basic residues" evidence="7">
    <location>
        <begin position="1"/>
        <end position="10"/>
    </location>
</feature>
<dbReference type="Proteomes" id="UP000058613">
    <property type="component" value="Chromosome"/>
</dbReference>
<dbReference type="GO" id="GO:0022625">
    <property type="term" value="C:cytosolic large ribosomal subunit"/>
    <property type="evidence" value="ECO:0007669"/>
    <property type="project" value="UniProtKB-UniRule"/>
</dbReference>
<evidence type="ECO:0000256" key="3">
    <source>
        <dbReference type="ARBA" id="ARBA00022884"/>
    </source>
</evidence>
<sequence>MGARKKHAPRRGSLAVRPRKRASSIVPRIKTWPEVQSETPLPLAFLAYKAGMTHVFVIDDEPGSLTQGREIFMPVTVVEAPPMIVTAVRVYGYDPNIGLYTLGEAWAQPETLIEKYKLDIYRAIPRLRFPDTEKAIKKLEERLEKVYDVRIIAATQPRLVGGLSKKKPDLIEIKIGGGNSIDERFNYAVKLLGNPLKITDVFKEGQFVDVIAVTRGKGFQGVIKRFGVKELPKWHKHRKGSRSGPGSRGPATTFSWSEVPQPGQMGFHRRTEYNKRIIKIGENGLEVTPAGGFLHYGIVRSTYVMLAGSIPGTPKRPIVLRHPVRPRWIPEAAPKITYISLQSKQGN</sequence>
<evidence type="ECO:0000256" key="4">
    <source>
        <dbReference type="ARBA" id="ARBA00022980"/>
    </source>
</evidence>
<dbReference type="KEGG" id="pdl:Pyrde_1020"/>
<dbReference type="Gene3D" id="2.40.30.10">
    <property type="entry name" value="Translation factors"/>
    <property type="match status" value="1"/>
</dbReference>
<dbReference type="InterPro" id="IPR019928">
    <property type="entry name" value="Ribosomal_uL3_arc"/>
</dbReference>
<keyword evidence="11" id="KW-1185">Reference proteome</keyword>
<feature type="region of interest" description="Disordered" evidence="7">
    <location>
        <begin position="234"/>
        <end position="265"/>
    </location>
</feature>
<dbReference type="PROSITE" id="PS00474">
    <property type="entry name" value="RIBOSOMAL_L3"/>
    <property type="match status" value="1"/>
</dbReference>
<keyword evidence="4 6" id="KW-0689">Ribosomal protein</keyword>
<evidence type="ECO:0000256" key="5">
    <source>
        <dbReference type="ARBA" id="ARBA00023274"/>
    </source>
</evidence>
<proteinExistence type="inferred from homology"/>
<dbReference type="InterPro" id="IPR044892">
    <property type="entry name" value="Ribosomal_L3_dom_3_arc_sf"/>
</dbReference>
<evidence type="ECO:0000313" key="10">
    <source>
        <dbReference type="Proteomes" id="UP000058613"/>
    </source>
</evidence>
<dbReference type="STRING" id="1273541.Pyrde_1020"/>
<dbReference type="InterPro" id="IPR009000">
    <property type="entry name" value="Transl_B-barrel_sf"/>
</dbReference>
<dbReference type="NCBIfam" id="TIGR03626">
    <property type="entry name" value="L3_arch"/>
    <property type="match status" value="1"/>
</dbReference>
<reference evidence="8 10" key="1">
    <citation type="submission" date="2015-10" db="EMBL/GenBank/DDBJ databases">
        <title>Complete genome sequence of hyperthermophilic archaeon Pyrodictium delaneyi Su06.</title>
        <authorList>
            <person name="Jung J.-H."/>
            <person name="Lin J."/>
            <person name="Holden J.F."/>
            <person name="Park C.-S."/>
        </authorList>
    </citation>
    <scope>NUCLEOTIDE SEQUENCE [LARGE SCALE GENOMIC DNA]</scope>
    <source>
        <strain evidence="8 10">Su06</strain>
    </source>
</reference>
<dbReference type="EMBL" id="NCQP01000001">
    <property type="protein sequence ID" value="OWJ55344.1"/>
    <property type="molecule type" value="Genomic_DNA"/>
</dbReference>
<feature type="region of interest" description="Disordered" evidence="7">
    <location>
        <begin position="1"/>
        <end position="22"/>
    </location>
</feature>
<dbReference type="Gene3D" id="3.30.1430.10">
    <property type="match status" value="1"/>
</dbReference>
<reference evidence="9 11" key="2">
    <citation type="submission" date="2017-05" db="EMBL/GenBank/DDBJ databases">
        <title>The draft genome of the hyperthermophilic archaeon 'Pyrodictium delaneyi strain Hulk', an iron and nitrate reducer, reveals the capacity for sulfate reduction.</title>
        <authorList>
            <person name="Demey L.M."/>
            <person name="Miller C."/>
            <person name="Manzella M."/>
            <person name="Reguera G."/>
            <person name="Kashefi K."/>
        </authorList>
    </citation>
    <scope>NUCLEOTIDE SEQUENCE [LARGE SCALE GENOMIC DNA]</scope>
    <source>
        <strain evidence="9 11">Hulk</strain>
    </source>
</reference>
<evidence type="ECO:0000256" key="2">
    <source>
        <dbReference type="ARBA" id="ARBA00022730"/>
    </source>
</evidence>
<dbReference type="PANTHER" id="PTHR11363:SF5">
    <property type="entry name" value="LARGE RIBOSOMAL SUBUNIT PROTEIN UL3"/>
    <property type="match status" value="1"/>
</dbReference>
<comment type="similarity">
    <text evidence="1 6">Belongs to the universal ribosomal protein uL3 family.</text>
</comment>
<evidence type="ECO:0000256" key="1">
    <source>
        <dbReference type="ARBA" id="ARBA00006540"/>
    </source>
</evidence>
<dbReference type="NCBIfam" id="NF003261">
    <property type="entry name" value="PRK04231.1"/>
    <property type="match status" value="1"/>
</dbReference>
<keyword evidence="5 6" id="KW-0687">Ribonucleoprotein</keyword>
<dbReference type="PATRIC" id="fig|1273541.4.peg.1097"/>
<dbReference type="GO" id="GO:0019843">
    <property type="term" value="F:rRNA binding"/>
    <property type="evidence" value="ECO:0007669"/>
    <property type="project" value="UniProtKB-UniRule"/>
</dbReference>
<dbReference type="RefSeq" id="WP_055408799.1">
    <property type="nucleotide sequence ID" value="NZ_CP013011.1"/>
</dbReference>
<dbReference type="GO" id="GO:0003735">
    <property type="term" value="F:structural constituent of ribosome"/>
    <property type="evidence" value="ECO:0007669"/>
    <property type="project" value="UniProtKB-UniRule"/>
</dbReference>
<dbReference type="OrthoDB" id="6121at2157"/>
<keyword evidence="3 6" id="KW-0694">RNA-binding</keyword>
<dbReference type="InterPro" id="IPR000597">
    <property type="entry name" value="Ribosomal_uL3"/>
</dbReference>
<evidence type="ECO:0000256" key="6">
    <source>
        <dbReference type="HAMAP-Rule" id="MF_01325"/>
    </source>
</evidence>
<comment type="subunit">
    <text evidence="6">Part of the 50S ribosomal subunit. Forms a cluster with proteins L14 and L24e.</text>
</comment>
<organism evidence="8 10">
    <name type="scientific">Pyrodictium delaneyi</name>
    <dbReference type="NCBI Taxonomy" id="1273541"/>
    <lineage>
        <taxon>Archaea</taxon>
        <taxon>Thermoproteota</taxon>
        <taxon>Thermoprotei</taxon>
        <taxon>Desulfurococcales</taxon>
        <taxon>Pyrodictiaceae</taxon>
        <taxon>Pyrodictium</taxon>
    </lineage>
</organism>
<dbReference type="EMBL" id="CP013011">
    <property type="protein sequence ID" value="ALL01068.1"/>
    <property type="molecule type" value="Genomic_DNA"/>
</dbReference>
<dbReference type="SUPFAM" id="SSF50447">
    <property type="entry name" value="Translation proteins"/>
    <property type="match status" value="1"/>
</dbReference>
<protein>
    <recommendedName>
        <fullName evidence="6">Large ribosomal subunit protein uL3</fullName>
    </recommendedName>
</protein>
<dbReference type="Pfam" id="PF00297">
    <property type="entry name" value="Ribosomal_L3"/>
    <property type="match status" value="1"/>
</dbReference>
<evidence type="ECO:0000256" key="7">
    <source>
        <dbReference type="SAM" id="MobiDB-lite"/>
    </source>
</evidence>
<dbReference type="InterPro" id="IPR045077">
    <property type="entry name" value="L3_arc_euk"/>
</dbReference>
<evidence type="ECO:0000313" key="11">
    <source>
        <dbReference type="Proteomes" id="UP000196694"/>
    </source>
</evidence>
<dbReference type="GeneID" id="26099360"/>
<dbReference type="HAMAP" id="MF_01325_A">
    <property type="entry name" value="Ribosomal_uL3_A"/>
    <property type="match status" value="1"/>
</dbReference>
<evidence type="ECO:0000313" key="8">
    <source>
        <dbReference type="EMBL" id="ALL01068.1"/>
    </source>
</evidence>
<dbReference type="AlphaFoldDB" id="A0A0P0N3B5"/>
<dbReference type="Gene3D" id="4.10.960.10">
    <property type="entry name" value="Ribosomal protein L3, domain 3"/>
    <property type="match status" value="1"/>
</dbReference>
<dbReference type="Proteomes" id="UP000196694">
    <property type="component" value="Unassembled WGS sequence"/>
</dbReference>
<dbReference type="PANTHER" id="PTHR11363">
    <property type="entry name" value="60S RIBOSOMAL PROTEIN L3-RELATED"/>
    <property type="match status" value="1"/>
</dbReference>
<dbReference type="InterPro" id="IPR019926">
    <property type="entry name" value="Ribosomal_uL3_CS"/>
</dbReference>
<gene>
    <name evidence="6" type="primary">rpl3</name>
    <name evidence="9" type="ORF">Pdsh_00540</name>
    <name evidence="8" type="ORF">Pyrde_1020</name>
</gene>
<name>A0A0P0N3B5_9CREN</name>
<keyword evidence="2 6" id="KW-0699">rRNA-binding</keyword>
<evidence type="ECO:0000313" key="9">
    <source>
        <dbReference type="EMBL" id="OWJ55344.1"/>
    </source>
</evidence>
<accession>A0A0P0N3B5</accession>
<comment type="function">
    <text evidence="6">One of the primary rRNA binding proteins, it binds directly near the 3'-end of the 23S rRNA, where it nucleates assembly of the 50S subunit.</text>
</comment>